<gene>
    <name evidence="2" type="ORF">NDU88_001963</name>
</gene>
<comment type="caution">
    <text evidence="2">The sequence shown here is derived from an EMBL/GenBank/DDBJ whole genome shotgun (WGS) entry which is preliminary data.</text>
</comment>
<dbReference type="Proteomes" id="UP001066276">
    <property type="component" value="Chromosome 3_1"/>
</dbReference>
<dbReference type="AlphaFoldDB" id="A0AAV7UAX9"/>
<name>A0AAV7UAX9_PLEWA</name>
<protein>
    <submittedName>
        <fullName evidence="2">Uncharacterized protein</fullName>
    </submittedName>
</protein>
<evidence type="ECO:0000313" key="3">
    <source>
        <dbReference type="Proteomes" id="UP001066276"/>
    </source>
</evidence>
<proteinExistence type="predicted"/>
<dbReference type="EMBL" id="JANPWB010000005">
    <property type="protein sequence ID" value="KAJ1185169.1"/>
    <property type="molecule type" value="Genomic_DNA"/>
</dbReference>
<reference evidence="2" key="1">
    <citation type="journal article" date="2022" name="bioRxiv">
        <title>Sequencing and chromosome-scale assembly of the giantPleurodeles waltlgenome.</title>
        <authorList>
            <person name="Brown T."/>
            <person name="Elewa A."/>
            <person name="Iarovenko S."/>
            <person name="Subramanian E."/>
            <person name="Araus A.J."/>
            <person name="Petzold A."/>
            <person name="Susuki M."/>
            <person name="Suzuki K.-i.T."/>
            <person name="Hayashi T."/>
            <person name="Toyoda A."/>
            <person name="Oliveira C."/>
            <person name="Osipova E."/>
            <person name="Leigh N.D."/>
            <person name="Simon A."/>
            <person name="Yun M.H."/>
        </authorList>
    </citation>
    <scope>NUCLEOTIDE SEQUENCE</scope>
    <source>
        <strain evidence="2">20211129_DDA</strain>
        <tissue evidence="2">Liver</tissue>
    </source>
</reference>
<evidence type="ECO:0000313" key="2">
    <source>
        <dbReference type="EMBL" id="KAJ1185169.1"/>
    </source>
</evidence>
<feature type="compositionally biased region" description="Polar residues" evidence="1">
    <location>
        <begin position="80"/>
        <end position="99"/>
    </location>
</feature>
<feature type="compositionally biased region" description="Basic and acidic residues" evidence="1">
    <location>
        <begin position="68"/>
        <end position="77"/>
    </location>
</feature>
<feature type="region of interest" description="Disordered" evidence="1">
    <location>
        <begin position="68"/>
        <end position="107"/>
    </location>
</feature>
<accession>A0AAV7UAX9</accession>
<sequence>MKWKMVNMLENQRLYANPEVEQEVSRLSRLACEMMLQQIKLDREHDEKEAPTCCFQLFRGQSRKERYRAASRERYEQPAESATSSQQRLVRVKSSQAEDTTARHPAQ</sequence>
<organism evidence="2 3">
    <name type="scientific">Pleurodeles waltl</name>
    <name type="common">Iberian ribbed newt</name>
    <dbReference type="NCBI Taxonomy" id="8319"/>
    <lineage>
        <taxon>Eukaryota</taxon>
        <taxon>Metazoa</taxon>
        <taxon>Chordata</taxon>
        <taxon>Craniata</taxon>
        <taxon>Vertebrata</taxon>
        <taxon>Euteleostomi</taxon>
        <taxon>Amphibia</taxon>
        <taxon>Batrachia</taxon>
        <taxon>Caudata</taxon>
        <taxon>Salamandroidea</taxon>
        <taxon>Salamandridae</taxon>
        <taxon>Pleurodelinae</taxon>
        <taxon>Pleurodeles</taxon>
    </lineage>
</organism>
<keyword evidence="3" id="KW-1185">Reference proteome</keyword>
<evidence type="ECO:0000256" key="1">
    <source>
        <dbReference type="SAM" id="MobiDB-lite"/>
    </source>
</evidence>